<dbReference type="PROSITE" id="PS51898">
    <property type="entry name" value="TYR_RECOMBINASE"/>
    <property type="match status" value="1"/>
</dbReference>
<dbReference type="Gene3D" id="1.10.443.10">
    <property type="entry name" value="Intergrase catalytic core"/>
    <property type="match status" value="1"/>
</dbReference>
<dbReference type="Gene3D" id="1.10.150.130">
    <property type="match status" value="1"/>
</dbReference>
<dbReference type="InterPro" id="IPR050090">
    <property type="entry name" value="Tyrosine_recombinase_XerCD"/>
</dbReference>
<evidence type="ECO:0000313" key="8">
    <source>
        <dbReference type="EMBL" id="AZQ65390.1"/>
    </source>
</evidence>
<dbReference type="InterPro" id="IPR013762">
    <property type="entry name" value="Integrase-like_cat_sf"/>
</dbReference>
<keyword evidence="4" id="KW-0233">DNA recombination</keyword>
<keyword evidence="3 5" id="KW-0238">DNA-binding</keyword>
<keyword evidence="9" id="KW-1185">Reference proteome</keyword>
<dbReference type="PANTHER" id="PTHR30349">
    <property type="entry name" value="PHAGE INTEGRASE-RELATED"/>
    <property type="match status" value="1"/>
</dbReference>
<dbReference type="Pfam" id="PF13495">
    <property type="entry name" value="Phage_int_SAM_4"/>
    <property type="match status" value="1"/>
</dbReference>
<name>A0A3Q9FRF8_9BACT</name>
<feature type="domain" description="Core-binding (CB)" evidence="7">
    <location>
        <begin position="109"/>
        <end position="195"/>
    </location>
</feature>
<protein>
    <submittedName>
        <fullName evidence="8">Recombinase</fullName>
    </submittedName>
</protein>
<evidence type="ECO:0000259" key="6">
    <source>
        <dbReference type="PROSITE" id="PS51898"/>
    </source>
</evidence>
<dbReference type="GO" id="GO:0003677">
    <property type="term" value="F:DNA binding"/>
    <property type="evidence" value="ECO:0007669"/>
    <property type="project" value="UniProtKB-UniRule"/>
</dbReference>
<evidence type="ECO:0000259" key="7">
    <source>
        <dbReference type="PROSITE" id="PS51900"/>
    </source>
</evidence>
<dbReference type="InterPro" id="IPR002104">
    <property type="entry name" value="Integrase_catalytic"/>
</dbReference>
<organism evidence="8 9">
    <name type="scientific">Flammeovirga pectinis</name>
    <dbReference type="NCBI Taxonomy" id="2494373"/>
    <lineage>
        <taxon>Bacteria</taxon>
        <taxon>Pseudomonadati</taxon>
        <taxon>Bacteroidota</taxon>
        <taxon>Cytophagia</taxon>
        <taxon>Cytophagales</taxon>
        <taxon>Flammeovirgaceae</taxon>
        <taxon>Flammeovirga</taxon>
    </lineage>
</organism>
<dbReference type="Proteomes" id="UP000267268">
    <property type="component" value="Chromosome 2"/>
</dbReference>
<dbReference type="InterPro" id="IPR004107">
    <property type="entry name" value="Integrase_SAM-like_N"/>
</dbReference>
<gene>
    <name evidence="8" type="ORF">EI427_24570</name>
</gene>
<evidence type="ECO:0000256" key="2">
    <source>
        <dbReference type="ARBA" id="ARBA00022908"/>
    </source>
</evidence>
<proteinExistence type="inferred from homology"/>
<dbReference type="RefSeq" id="WP_126620055.1">
    <property type="nucleotide sequence ID" value="NZ_CP034563.1"/>
</dbReference>
<dbReference type="OrthoDB" id="9801717at2"/>
<dbReference type="SUPFAM" id="SSF56349">
    <property type="entry name" value="DNA breaking-rejoining enzymes"/>
    <property type="match status" value="1"/>
</dbReference>
<evidence type="ECO:0000256" key="3">
    <source>
        <dbReference type="ARBA" id="ARBA00023125"/>
    </source>
</evidence>
<accession>A0A3Q9FRF8</accession>
<evidence type="ECO:0000256" key="4">
    <source>
        <dbReference type="ARBA" id="ARBA00023172"/>
    </source>
</evidence>
<dbReference type="PROSITE" id="PS51900">
    <property type="entry name" value="CB"/>
    <property type="match status" value="1"/>
</dbReference>
<dbReference type="GO" id="GO:0006310">
    <property type="term" value="P:DNA recombination"/>
    <property type="evidence" value="ECO:0007669"/>
    <property type="project" value="UniProtKB-KW"/>
</dbReference>
<evidence type="ECO:0000313" key="9">
    <source>
        <dbReference type="Proteomes" id="UP000267268"/>
    </source>
</evidence>
<dbReference type="InterPro" id="IPR010998">
    <property type="entry name" value="Integrase_recombinase_N"/>
</dbReference>
<dbReference type="EMBL" id="CP034563">
    <property type="protein sequence ID" value="AZQ65390.1"/>
    <property type="molecule type" value="Genomic_DNA"/>
</dbReference>
<dbReference type="KEGG" id="fll:EI427_24570"/>
<dbReference type="GO" id="GO:0015074">
    <property type="term" value="P:DNA integration"/>
    <property type="evidence" value="ECO:0007669"/>
    <property type="project" value="UniProtKB-KW"/>
</dbReference>
<dbReference type="InterPro" id="IPR011010">
    <property type="entry name" value="DNA_brk_join_enz"/>
</dbReference>
<sequence>MELQTKSSSRTNIKLSHIQIEGNKYIRIDFPWTDGIKTLIKTIPNRKWNEVLQCVYVPNTKAHLKSIIKTFKGICWIDSNAFYGYKPASYLSTEEKDTYKTLYIRYSRVKHAHIKEALLKMIDHLERRRYAYNTADAYLCVFSQFLYYFIETPILELDKTHIEQYLLHVVRDKKKSTSYQNQALNAIKFYFEKIVGMDTQYFHVDRPRKEEKLPNVLSKQEVISIINACKNLKHKAIIMLIYSAGLRISECVKLKITDVNSDRMTISISGGKGNKDRQTILSQKALEILREYFKIFKPKVYLFEGPKQKRYSMSSVQNIFKRAKVIAKMNKPATVHTLRHSFATHMLESGVDLRYIQTLLGHNSSKTTEIYTHVSTKVIQGFKSPLDEME</sequence>
<dbReference type="PANTHER" id="PTHR30349:SF64">
    <property type="entry name" value="PROPHAGE INTEGRASE INTD-RELATED"/>
    <property type="match status" value="1"/>
</dbReference>
<reference evidence="8 9" key="1">
    <citation type="submission" date="2018-12" db="EMBL/GenBank/DDBJ databases">
        <title>Flammeovirga pectinis sp. nov., isolated from the gut of the Korean scallop, Patinopecten yessoensis.</title>
        <authorList>
            <person name="Bae J.-W."/>
            <person name="Jeong Y.-S."/>
            <person name="Kang W."/>
        </authorList>
    </citation>
    <scope>NUCLEOTIDE SEQUENCE [LARGE SCALE GENOMIC DNA]</scope>
    <source>
        <strain evidence="8 9">L12M1</strain>
    </source>
</reference>
<evidence type="ECO:0000256" key="1">
    <source>
        <dbReference type="ARBA" id="ARBA00008857"/>
    </source>
</evidence>
<comment type="similarity">
    <text evidence="1">Belongs to the 'phage' integrase family.</text>
</comment>
<keyword evidence="2" id="KW-0229">DNA integration</keyword>
<dbReference type="InterPro" id="IPR044068">
    <property type="entry name" value="CB"/>
</dbReference>
<feature type="domain" description="Tyr recombinase" evidence="6">
    <location>
        <begin position="212"/>
        <end position="387"/>
    </location>
</feature>
<dbReference type="Pfam" id="PF00589">
    <property type="entry name" value="Phage_integrase"/>
    <property type="match status" value="1"/>
</dbReference>
<dbReference type="AlphaFoldDB" id="A0A3Q9FRF8"/>
<evidence type="ECO:0000256" key="5">
    <source>
        <dbReference type="PROSITE-ProRule" id="PRU01248"/>
    </source>
</evidence>